<evidence type="ECO:0008006" key="5">
    <source>
        <dbReference type="Google" id="ProtNLM"/>
    </source>
</evidence>
<gene>
    <name evidence="3" type="ORF">A5642_02040</name>
</gene>
<dbReference type="Pfam" id="PF06500">
    <property type="entry name" value="FrsA-like"/>
    <property type="match status" value="1"/>
</dbReference>
<dbReference type="Proteomes" id="UP000093962">
    <property type="component" value="Unassembled WGS sequence"/>
</dbReference>
<dbReference type="InterPro" id="IPR029058">
    <property type="entry name" value="AB_hydrolase_fold"/>
</dbReference>
<protein>
    <recommendedName>
        <fullName evidence="5">Alpha/beta hydrolase</fullName>
    </recommendedName>
</protein>
<sequence>MSRIAKNLIVSLCALTGTTEQAARRFGVGYFLPELTVDRFANMGGIDKRLFATQLRECRSFDDRAWADYWRRLAVEHLDIAAPALERLGGPGLGELLVPADDGLIAQLGAVLAPAVDVFAERTPETAGQLVTSFIADNPGHADAAIAIDELVKAMTYLFAASWPGWTPNRLQAYAESQCLFEVLIRALAPAMGIDVEVVTLHVEGEAIKAYAAFPSGSEPAATVLITNGLEGAIQEVAIPILKYRHNGLGVVTMEMPGTYAYRNPLSLESESLYAAMLDHLAAHPRVDADRIGMVGVSFGAHWSARMAARDKRIKAAVANGGLYHCSFQPAGTFGKPAIILEALRNTTGATGLADLGRRLHALSLKARYADITVPLLVINGDTDTLVSTQDSVDLAEAVPNGELLLYPNDDHCAMGHYSEWLATSVDWLQRHLG</sequence>
<dbReference type="AlphaFoldDB" id="A0A1A0MLH4"/>
<keyword evidence="2" id="KW-0378">Hydrolase</keyword>
<evidence type="ECO:0000256" key="2">
    <source>
        <dbReference type="ARBA" id="ARBA00022801"/>
    </source>
</evidence>
<dbReference type="Gene3D" id="3.40.50.1820">
    <property type="entry name" value="alpha/beta hydrolase"/>
    <property type="match status" value="1"/>
</dbReference>
<dbReference type="PANTHER" id="PTHR22946:SF12">
    <property type="entry name" value="CONIDIAL PIGMENT BIOSYNTHESIS PROTEIN AYG1 (AFU_ORTHOLOGUE AFUA_2G17550)"/>
    <property type="match status" value="1"/>
</dbReference>
<dbReference type="EMBL" id="LZSF01000157">
    <property type="protein sequence ID" value="OBA86257.1"/>
    <property type="molecule type" value="Genomic_DNA"/>
</dbReference>
<name>A0A1A0MLH4_MYCMU</name>
<dbReference type="GO" id="GO:0016787">
    <property type="term" value="F:hydrolase activity"/>
    <property type="evidence" value="ECO:0007669"/>
    <property type="project" value="UniProtKB-KW"/>
</dbReference>
<dbReference type="RefSeq" id="WP_061005349.1">
    <property type="nucleotide sequence ID" value="NZ_LSKA01000402.1"/>
</dbReference>
<comment type="caution">
    <text evidence="3">The sequence shown here is derived from an EMBL/GenBank/DDBJ whole genome shotgun (WGS) entry which is preliminary data.</text>
</comment>
<accession>A0A1A0MLH4</accession>
<evidence type="ECO:0000256" key="1">
    <source>
        <dbReference type="ARBA" id="ARBA00008645"/>
    </source>
</evidence>
<dbReference type="OrthoDB" id="9765647at2"/>
<organism evidence="3 4">
    <name type="scientific">Mycolicibacterium mucogenicum</name>
    <name type="common">Mycobacterium mucogenicum</name>
    <dbReference type="NCBI Taxonomy" id="56689"/>
    <lineage>
        <taxon>Bacteria</taxon>
        <taxon>Bacillati</taxon>
        <taxon>Actinomycetota</taxon>
        <taxon>Actinomycetes</taxon>
        <taxon>Mycobacteriales</taxon>
        <taxon>Mycobacteriaceae</taxon>
        <taxon>Mycolicibacterium</taxon>
    </lineage>
</organism>
<evidence type="ECO:0000313" key="4">
    <source>
        <dbReference type="Proteomes" id="UP000093962"/>
    </source>
</evidence>
<dbReference type="SUPFAM" id="SSF53474">
    <property type="entry name" value="alpha/beta-Hydrolases"/>
    <property type="match status" value="1"/>
</dbReference>
<reference evidence="3 4" key="1">
    <citation type="submission" date="2016-06" db="EMBL/GenBank/DDBJ databases">
        <authorList>
            <person name="Kjaerup R.B."/>
            <person name="Dalgaard T.S."/>
            <person name="Juul-Madsen H.R."/>
        </authorList>
    </citation>
    <scope>NUCLEOTIDE SEQUENCE [LARGE SCALE GENOMIC DNA]</scope>
    <source>
        <strain evidence="3 4">1199456.5</strain>
    </source>
</reference>
<comment type="similarity">
    <text evidence="1">Belongs to the AB hydrolase superfamily.</text>
</comment>
<proteinExistence type="inferred from homology"/>
<dbReference type="InterPro" id="IPR010520">
    <property type="entry name" value="FrsA-like"/>
</dbReference>
<evidence type="ECO:0000313" key="3">
    <source>
        <dbReference type="EMBL" id="OBA86257.1"/>
    </source>
</evidence>
<dbReference type="InterPro" id="IPR050261">
    <property type="entry name" value="FrsA_esterase"/>
</dbReference>
<dbReference type="PANTHER" id="PTHR22946">
    <property type="entry name" value="DIENELACTONE HYDROLASE DOMAIN-CONTAINING PROTEIN-RELATED"/>
    <property type="match status" value="1"/>
</dbReference>